<protein>
    <submittedName>
        <fullName evidence="11">ATP-binding cassette domain-containing protein</fullName>
    </submittedName>
</protein>
<dbReference type="InterPro" id="IPR011527">
    <property type="entry name" value="ABC1_TM_dom"/>
</dbReference>
<feature type="transmembrane region" description="Helical" evidence="8">
    <location>
        <begin position="159"/>
        <end position="179"/>
    </location>
</feature>
<feature type="transmembrane region" description="Helical" evidence="8">
    <location>
        <begin position="240"/>
        <end position="263"/>
    </location>
</feature>
<sequence length="578" mass="60598">MDPMPAHPLFAPGAPAVRVQVACEALRTVAVGAVMLCVGRLLADALDRSAQVSVPVVAAAVAAALVAAATEAGSHAVQGRSIAAESRRLRGALLRRAFALGPARFTGAQTGRLVAMMTDSVERVTEYRQGYVGRLVGAVLAPLLTILLAAVFVDWLSALVLLLLVPVIPLAIMGFRRLVAGVSAASREMRMRLAGQFLEAIQGLPTLVGLRAAGRVGDRLQAAGEQNRRATMSLLARNQLILFVTESVFSLFMVSAAVLLAWVRHDDGAVTVAGALALVLLSTQLTAPMKQIGGFFYIGMAGRAGQRMMTAFVDRGVVPAGHAHPGGRPDARRPGTPAETAPAASSPAEPAPMRGDPAQEGAVVVQGVDFCYEPDRPVLTDVDLTVAERETTALLGTSGSGKSTLLGLLAGDLLPASGTVHVNGVPLTAATQDEVRAASAVVQQHTWLFRASLAQNLRIAAPGATDEQLWDALEQVDLARWARTLPQGLDTPVGERGLGVSGGQGQRIALARAFLAGRPLVILDEPTSQVDLESEAVIEQAIERLGERATVVLATHRPALVTGRAVRVRSGRVEQERR</sequence>
<dbReference type="Pfam" id="PF00005">
    <property type="entry name" value="ABC_tran"/>
    <property type="match status" value="1"/>
</dbReference>
<feature type="compositionally biased region" description="Low complexity" evidence="7">
    <location>
        <begin position="334"/>
        <end position="352"/>
    </location>
</feature>
<feature type="domain" description="ABC transporter" evidence="9">
    <location>
        <begin position="363"/>
        <end position="577"/>
    </location>
</feature>
<dbReference type="InterPro" id="IPR003439">
    <property type="entry name" value="ABC_transporter-like_ATP-bd"/>
</dbReference>
<evidence type="ECO:0000256" key="4">
    <source>
        <dbReference type="ARBA" id="ARBA00022840"/>
    </source>
</evidence>
<dbReference type="SMART" id="SM00382">
    <property type="entry name" value="AAA"/>
    <property type="match status" value="1"/>
</dbReference>
<evidence type="ECO:0000256" key="6">
    <source>
        <dbReference type="ARBA" id="ARBA00023136"/>
    </source>
</evidence>
<feature type="region of interest" description="Disordered" evidence="7">
    <location>
        <begin position="320"/>
        <end position="358"/>
    </location>
</feature>
<feature type="domain" description="ABC transmembrane type-1" evidence="10">
    <location>
        <begin position="25"/>
        <end position="301"/>
    </location>
</feature>
<evidence type="ECO:0000313" key="12">
    <source>
        <dbReference type="Proteomes" id="UP000297477"/>
    </source>
</evidence>
<dbReference type="PROSITE" id="PS50929">
    <property type="entry name" value="ABC_TM1F"/>
    <property type="match status" value="1"/>
</dbReference>
<evidence type="ECO:0000313" key="11">
    <source>
        <dbReference type="EMBL" id="TFI00898.1"/>
    </source>
</evidence>
<dbReference type="PROSITE" id="PS50893">
    <property type="entry name" value="ABC_TRANSPORTER_2"/>
    <property type="match status" value="1"/>
</dbReference>
<dbReference type="SUPFAM" id="SSF52540">
    <property type="entry name" value="P-loop containing nucleoside triphosphate hydrolases"/>
    <property type="match status" value="1"/>
</dbReference>
<dbReference type="InterPro" id="IPR003593">
    <property type="entry name" value="AAA+_ATPase"/>
</dbReference>
<dbReference type="InterPro" id="IPR027417">
    <property type="entry name" value="P-loop_NTPase"/>
</dbReference>
<dbReference type="PANTHER" id="PTHR24221">
    <property type="entry name" value="ATP-BINDING CASSETTE SUB-FAMILY B"/>
    <property type="match status" value="1"/>
</dbReference>
<name>A0ABY2K2S2_9MICC</name>
<dbReference type="PANTHER" id="PTHR24221:SF590">
    <property type="entry name" value="COMPONENT LINKED WITH THE ASSEMBLY OF CYTOCHROME' TRANSPORT TRANSMEMBRANE ATP-BINDING PROTEIN ABC TRANSPORTER CYDD-RELATED"/>
    <property type="match status" value="1"/>
</dbReference>
<keyword evidence="12" id="KW-1185">Reference proteome</keyword>
<accession>A0ABY2K2S2</accession>
<feature type="transmembrane region" description="Helical" evidence="8">
    <location>
        <begin position="131"/>
        <end position="153"/>
    </location>
</feature>
<dbReference type="InterPro" id="IPR036640">
    <property type="entry name" value="ABC1_TM_sf"/>
</dbReference>
<keyword evidence="5 8" id="KW-1133">Transmembrane helix</keyword>
<dbReference type="EMBL" id="SPKT01000003">
    <property type="protein sequence ID" value="TFI00898.1"/>
    <property type="molecule type" value="Genomic_DNA"/>
</dbReference>
<gene>
    <name evidence="11" type="ORF">E4A49_02695</name>
</gene>
<dbReference type="Gene3D" id="1.20.1560.10">
    <property type="entry name" value="ABC transporter type 1, transmembrane domain"/>
    <property type="match status" value="1"/>
</dbReference>
<comment type="subcellular location">
    <subcellularLocation>
        <location evidence="1">Cell membrane</location>
        <topology evidence="1">Multi-pass membrane protein</topology>
    </subcellularLocation>
</comment>
<organism evidence="11 12">
    <name type="scientific">Micrococcus lylae</name>
    <dbReference type="NCBI Taxonomy" id="1273"/>
    <lineage>
        <taxon>Bacteria</taxon>
        <taxon>Bacillati</taxon>
        <taxon>Actinomycetota</taxon>
        <taxon>Actinomycetes</taxon>
        <taxon>Micrococcales</taxon>
        <taxon>Micrococcaceae</taxon>
        <taxon>Micrococcus</taxon>
    </lineage>
</organism>
<dbReference type="SUPFAM" id="SSF90123">
    <property type="entry name" value="ABC transporter transmembrane region"/>
    <property type="match status" value="1"/>
</dbReference>
<keyword evidence="6 8" id="KW-0472">Membrane</keyword>
<evidence type="ECO:0000259" key="9">
    <source>
        <dbReference type="PROSITE" id="PS50893"/>
    </source>
</evidence>
<keyword evidence="2 8" id="KW-0812">Transmembrane</keyword>
<dbReference type="InterPro" id="IPR039421">
    <property type="entry name" value="Type_1_exporter"/>
</dbReference>
<evidence type="ECO:0000256" key="2">
    <source>
        <dbReference type="ARBA" id="ARBA00022692"/>
    </source>
</evidence>
<dbReference type="Pfam" id="PF00664">
    <property type="entry name" value="ABC_membrane"/>
    <property type="match status" value="1"/>
</dbReference>
<dbReference type="Proteomes" id="UP000297477">
    <property type="component" value="Unassembled WGS sequence"/>
</dbReference>
<keyword evidence="3" id="KW-0547">Nucleotide-binding</keyword>
<evidence type="ECO:0000259" key="10">
    <source>
        <dbReference type="PROSITE" id="PS50929"/>
    </source>
</evidence>
<comment type="caution">
    <text evidence="11">The sequence shown here is derived from an EMBL/GenBank/DDBJ whole genome shotgun (WGS) entry which is preliminary data.</text>
</comment>
<evidence type="ECO:0000256" key="8">
    <source>
        <dbReference type="SAM" id="Phobius"/>
    </source>
</evidence>
<dbReference type="GO" id="GO:0005524">
    <property type="term" value="F:ATP binding"/>
    <property type="evidence" value="ECO:0007669"/>
    <property type="project" value="UniProtKB-KW"/>
</dbReference>
<evidence type="ECO:0000256" key="5">
    <source>
        <dbReference type="ARBA" id="ARBA00022989"/>
    </source>
</evidence>
<dbReference type="Gene3D" id="3.40.50.300">
    <property type="entry name" value="P-loop containing nucleotide triphosphate hydrolases"/>
    <property type="match status" value="1"/>
</dbReference>
<proteinExistence type="predicted"/>
<keyword evidence="4 11" id="KW-0067">ATP-binding</keyword>
<evidence type="ECO:0000256" key="3">
    <source>
        <dbReference type="ARBA" id="ARBA00022741"/>
    </source>
</evidence>
<reference evidence="11 12" key="1">
    <citation type="submission" date="2019-03" db="EMBL/GenBank/DDBJ databases">
        <title>Reclassification of Micrococcus aloeverae and Micrococcus yunnanensis as later heterotypic synonyms of Micrococcus luteus.</title>
        <authorList>
            <person name="Huang C.-H."/>
        </authorList>
    </citation>
    <scope>NUCLEOTIDE SEQUENCE [LARGE SCALE GENOMIC DNA]</scope>
    <source>
        <strain evidence="11 12">BCRC 12151</strain>
    </source>
</reference>
<evidence type="ECO:0000256" key="1">
    <source>
        <dbReference type="ARBA" id="ARBA00004651"/>
    </source>
</evidence>
<evidence type="ECO:0000256" key="7">
    <source>
        <dbReference type="SAM" id="MobiDB-lite"/>
    </source>
</evidence>